<proteinExistence type="predicted"/>
<reference evidence="2" key="1">
    <citation type="submission" date="2020-10" db="EMBL/GenBank/DDBJ databases">
        <authorList>
            <person name="Gilroy R."/>
        </authorList>
    </citation>
    <scope>NUCLEOTIDE SEQUENCE</scope>
    <source>
        <strain evidence="2">E3-2379</strain>
    </source>
</reference>
<evidence type="ECO:0000313" key="2">
    <source>
        <dbReference type="EMBL" id="MBO8463818.1"/>
    </source>
</evidence>
<name>A0A9D9N7X7_9FIRM</name>
<dbReference type="Proteomes" id="UP000823618">
    <property type="component" value="Unassembled WGS sequence"/>
</dbReference>
<evidence type="ECO:0000313" key="3">
    <source>
        <dbReference type="Proteomes" id="UP000823618"/>
    </source>
</evidence>
<dbReference type="EMBL" id="JADIML010000215">
    <property type="protein sequence ID" value="MBO8463818.1"/>
    <property type="molecule type" value="Genomic_DNA"/>
</dbReference>
<accession>A0A9D9N7X7</accession>
<feature type="compositionally biased region" description="Polar residues" evidence="1">
    <location>
        <begin position="56"/>
        <end position="70"/>
    </location>
</feature>
<evidence type="ECO:0000256" key="1">
    <source>
        <dbReference type="SAM" id="MobiDB-lite"/>
    </source>
</evidence>
<organism evidence="2 3">
    <name type="scientific">Candidatus Scybalomonas excrementavium</name>
    <dbReference type="NCBI Taxonomy" id="2840943"/>
    <lineage>
        <taxon>Bacteria</taxon>
        <taxon>Bacillati</taxon>
        <taxon>Bacillota</taxon>
        <taxon>Clostridia</taxon>
        <taxon>Lachnospirales</taxon>
        <taxon>Lachnospiraceae</taxon>
        <taxon>Lachnospiraceae incertae sedis</taxon>
        <taxon>Candidatus Scybalomonas</taxon>
    </lineage>
</organism>
<sequence>MSINHTNIDNEKTIDEQPSISIVDSHSEKDPVADLIRNQLEEEFLDTSSPEKESKPTTTAPIKTASSTDAPSHKENSMDSLFVEQEEGYYYVNVMEPIVRKKASDYMQSLGMCTCNRCLVDTMALALTNLPAKYVVVRDNSFSPLLNYYSDKLEGEVTIQVIKACMLVKDHPHHKD</sequence>
<protein>
    <submittedName>
        <fullName evidence="2">Late competence development ComFB family protein</fullName>
    </submittedName>
</protein>
<gene>
    <name evidence="2" type="ORF">IAC13_07800</name>
</gene>
<reference evidence="2" key="2">
    <citation type="journal article" date="2021" name="PeerJ">
        <title>Extensive microbial diversity within the chicken gut microbiome revealed by metagenomics and culture.</title>
        <authorList>
            <person name="Gilroy R."/>
            <person name="Ravi A."/>
            <person name="Getino M."/>
            <person name="Pursley I."/>
            <person name="Horton D.L."/>
            <person name="Alikhan N.F."/>
            <person name="Baker D."/>
            <person name="Gharbi K."/>
            <person name="Hall N."/>
            <person name="Watson M."/>
            <person name="Adriaenssens E.M."/>
            <person name="Foster-Nyarko E."/>
            <person name="Jarju S."/>
            <person name="Secka A."/>
            <person name="Antonio M."/>
            <person name="Oren A."/>
            <person name="Chaudhuri R.R."/>
            <person name="La Ragione R."/>
            <person name="Hildebrand F."/>
            <person name="Pallen M.J."/>
        </authorList>
    </citation>
    <scope>NUCLEOTIDE SEQUENCE</scope>
    <source>
        <strain evidence="2">E3-2379</strain>
    </source>
</reference>
<feature type="region of interest" description="Disordered" evidence="1">
    <location>
        <begin position="1"/>
        <end position="77"/>
    </location>
</feature>
<dbReference type="AlphaFoldDB" id="A0A9D9N7X7"/>
<dbReference type="Pfam" id="PF10719">
    <property type="entry name" value="ComFB"/>
    <property type="match status" value="1"/>
</dbReference>
<comment type="caution">
    <text evidence="2">The sequence shown here is derived from an EMBL/GenBank/DDBJ whole genome shotgun (WGS) entry which is preliminary data.</text>
</comment>
<dbReference type="InterPro" id="IPR019657">
    <property type="entry name" value="ComFB"/>
</dbReference>